<dbReference type="PROSITE" id="PS00518">
    <property type="entry name" value="ZF_RING_1"/>
    <property type="match status" value="1"/>
</dbReference>
<sequence>MATSPPTFLSISLFHKNFTPISPLAIFHRALGVLRWSLDVNGGDNYLLPFPDFFLLNSLSLLKFAVSLTCNHIFCNVCIDKSMKSDSTCPVCKIPYRRREILPAPHMDSLVSIFKNMEVSSGVNILVTQTEPETQGHQNQANDEIICRSKTTSKACKSSPNTQSQRKNKGKTLKGSSKRLKRSDSDIERPSFPAKKMIQVLQHPPQETPTRPANLESGKSVIKERTQTNLSAP</sequence>
<keyword evidence="4" id="KW-0227">DNA damage</keyword>
<feature type="compositionally biased region" description="Polar residues" evidence="10">
    <location>
        <begin position="151"/>
        <end position="165"/>
    </location>
</feature>
<evidence type="ECO:0000259" key="11">
    <source>
        <dbReference type="PROSITE" id="PS50089"/>
    </source>
</evidence>
<evidence type="ECO:0000256" key="7">
    <source>
        <dbReference type="ARBA" id="ARBA00023204"/>
    </source>
</evidence>
<keyword evidence="3" id="KW-0677">Repeat</keyword>
<evidence type="ECO:0000256" key="1">
    <source>
        <dbReference type="ARBA" id="ARBA00004123"/>
    </source>
</evidence>
<dbReference type="Proteomes" id="UP001408789">
    <property type="component" value="Unassembled WGS sequence"/>
</dbReference>
<protein>
    <recommendedName>
        <fullName evidence="11">RING-type domain-containing protein</fullName>
    </recommendedName>
</protein>
<dbReference type="InterPro" id="IPR017907">
    <property type="entry name" value="Znf_RING_CS"/>
</dbReference>
<gene>
    <name evidence="12" type="ORF">SSX86_024626</name>
</gene>
<dbReference type="SUPFAM" id="SSF57850">
    <property type="entry name" value="RING/U-box"/>
    <property type="match status" value="1"/>
</dbReference>
<dbReference type="InterPro" id="IPR013083">
    <property type="entry name" value="Znf_RING/FYVE/PHD"/>
</dbReference>
<dbReference type="GO" id="GO:0004842">
    <property type="term" value="F:ubiquitin-protein transferase activity"/>
    <property type="evidence" value="ECO:0007669"/>
    <property type="project" value="TreeGrafter"/>
</dbReference>
<dbReference type="InterPro" id="IPR031099">
    <property type="entry name" value="BRCA1-associated"/>
</dbReference>
<dbReference type="GO" id="GO:0045944">
    <property type="term" value="P:positive regulation of transcription by RNA polymerase II"/>
    <property type="evidence" value="ECO:0007669"/>
    <property type="project" value="TreeGrafter"/>
</dbReference>
<evidence type="ECO:0000313" key="13">
    <source>
        <dbReference type="Proteomes" id="UP001408789"/>
    </source>
</evidence>
<accession>A0AAP0CG88</accession>
<dbReference type="InterPro" id="IPR001841">
    <property type="entry name" value="Znf_RING"/>
</dbReference>
<comment type="subcellular location">
    <subcellularLocation>
        <location evidence="1">Nucleus</location>
    </subcellularLocation>
</comment>
<name>A0AAP0CG88_9ASTR</name>
<comment type="caution">
    <text evidence="12">The sequence shown here is derived from an EMBL/GenBank/DDBJ whole genome shotgun (WGS) entry which is preliminary data.</text>
</comment>
<feature type="region of interest" description="Disordered" evidence="10">
    <location>
        <begin position="151"/>
        <end position="233"/>
    </location>
</feature>
<evidence type="ECO:0000256" key="10">
    <source>
        <dbReference type="SAM" id="MobiDB-lite"/>
    </source>
</evidence>
<dbReference type="GO" id="GO:0008270">
    <property type="term" value="F:zinc ion binding"/>
    <property type="evidence" value="ECO:0007669"/>
    <property type="project" value="UniProtKB-KW"/>
</dbReference>
<keyword evidence="6" id="KW-0862">Zinc</keyword>
<evidence type="ECO:0000256" key="3">
    <source>
        <dbReference type="ARBA" id="ARBA00022737"/>
    </source>
</evidence>
<evidence type="ECO:0000256" key="4">
    <source>
        <dbReference type="ARBA" id="ARBA00022763"/>
    </source>
</evidence>
<dbReference type="AlphaFoldDB" id="A0AAP0CG88"/>
<dbReference type="PANTHER" id="PTHR13763:SF0">
    <property type="entry name" value="BREAST CANCER TYPE 1 SUSCEPTIBILITY PROTEIN"/>
    <property type="match status" value="1"/>
</dbReference>
<evidence type="ECO:0000256" key="8">
    <source>
        <dbReference type="ARBA" id="ARBA00023242"/>
    </source>
</evidence>
<organism evidence="12 13">
    <name type="scientific">Deinandra increscens subsp. villosa</name>
    <dbReference type="NCBI Taxonomy" id="3103831"/>
    <lineage>
        <taxon>Eukaryota</taxon>
        <taxon>Viridiplantae</taxon>
        <taxon>Streptophyta</taxon>
        <taxon>Embryophyta</taxon>
        <taxon>Tracheophyta</taxon>
        <taxon>Spermatophyta</taxon>
        <taxon>Magnoliopsida</taxon>
        <taxon>eudicotyledons</taxon>
        <taxon>Gunneridae</taxon>
        <taxon>Pentapetalae</taxon>
        <taxon>asterids</taxon>
        <taxon>campanulids</taxon>
        <taxon>Asterales</taxon>
        <taxon>Asteraceae</taxon>
        <taxon>Asteroideae</taxon>
        <taxon>Heliantheae alliance</taxon>
        <taxon>Madieae</taxon>
        <taxon>Madiinae</taxon>
        <taxon>Deinandra</taxon>
    </lineage>
</organism>
<keyword evidence="2" id="KW-0479">Metal-binding</keyword>
<dbReference type="PROSITE" id="PS50089">
    <property type="entry name" value="ZF_RING_2"/>
    <property type="match status" value="1"/>
</dbReference>
<dbReference type="Gene3D" id="3.30.40.10">
    <property type="entry name" value="Zinc/RING finger domain, C3HC4 (zinc finger)"/>
    <property type="match status" value="1"/>
</dbReference>
<keyword evidence="7" id="KW-0234">DNA repair</keyword>
<dbReference type="PANTHER" id="PTHR13763">
    <property type="entry name" value="BREAST CANCER TYPE 1 SUSCEPTIBILITY PROTEIN BRCA1"/>
    <property type="match status" value="1"/>
</dbReference>
<evidence type="ECO:0000256" key="2">
    <source>
        <dbReference type="ARBA" id="ARBA00022723"/>
    </source>
</evidence>
<feature type="compositionally biased region" description="Basic residues" evidence="10">
    <location>
        <begin position="166"/>
        <end position="181"/>
    </location>
</feature>
<dbReference type="GO" id="GO:0005634">
    <property type="term" value="C:nucleus"/>
    <property type="evidence" value="ECO:0007669"/>
    <property type="project" value="UniProtKB-SubCell"/>
</dbReference>
<proteinExistence type="predicted"/>
<keyword evidence="8" id="KW-0539">Nucleus</keyword>
<evidence type="ECO:0000313" key="12">
    <source>
        <dbReference type="EMBL" id="KAK9053552.1"/>
    </source>
</evidence>
<feature type="domain" description="RING-type" evidence="11">
    <location>
        <begin position="68"/>
        <end position="93"/>
    </location>
</feature>
<keyword evidence="13" id="KW-1185">Reference proteome</keyword>
<reference evidence="12 13" key="1">
    <citation type="submission" date="2024-04" db="EMBL/GenBank/DDBJ databases">
        <title>The reference genome of an endangered Asteraceae, Deinandra increscens subsp. villosa, native to the Central Coast of California.</title>
        <authorList>
            <person name="Guilliams M."/>
            <person name="Hasenstab-Lehman K."/>
            <person name="Meyer R."/>
            <person name="Mcevoy S."/>
        </authorList>
    </citation>
    <scope>NUCLEOTIDE SEQUENCE [LARGE SCALE GENOMIC DNA]</scope>
    <source>
        <tissue evidence="12">Leaf</tissue>
    </source>
</reference>
<dbReference type="Pfam" id="PF13639">
    <property type="entry name" value="zf-RING_2"/>
    <property type="match status" value="1"/>
</dbReference>
<dbReference type="EMBL" id="JBCNJP010000025">
    <property type="protein sequence ID" value="KAK9053552.1"/>
    <property type="molecule type" value="Genomic_DNA"/>
</dbReference>
<dbReference type="GO" id="GO:0000724">
    <property type="term" value="P:double-strand break repair via homologous recombination"/>
    <property type="evidence" value="ECO:0007669"/>
    <property type="project" value="TreeGrafter"/>
</dbReference>
<evidence type="ECO:0000256" key="5">
    <source>
        <dbReference type="ARBA" id="ARBA00022771"/>
    </source>
</evidence>
<evidence type="ECO:0000256" key="6">
    <source>
        <dbReference type="ARBA" id="ARBA00022833"/>
    </source>
</evidence>
<evidence type="ECO:0000256" key="9">
    <source>
        <dbReference type="PROSITE-ProRule" id="PRU00175"/>
    </source>
</evidence>
<keyword evidence="5 9" id="KW-0863">Zinc-finger</keyword>